<dbReference type="AlphaFoldDB" id="A0A4C1ZYE2"/>
<dbReference type="Proteomes" id="UP000299102">
    <property type="component" value="Unassembled WGS sequence"/>
</dbReference>
<organism evidence="1 2">
    <name type="scientific">Eumeta variegata</name>
    <name type="common">Bagworm moth</name>
    <name type="synonym">Eumeta japonica</name>
    <dbReference type="NCBI Taxonomy" id="151549"/>
    <lineage>
        <taxon>Eukaryota</taxon>
        <taxon>Metazoa</taxon>
        <taxon>Ecdysozoa</taxon>
        <taxon>Arthropoda</taxon>
        <taxon>Hexapoda</taxon>
        <taxon>Insecta</taxon>
        <taxon>Pterygota</taxon>
        <taxon>Neoptera</taxon>
        <taxon>Endopterygota</taxon>
        <taxon>Lepidoptera</taxon>
        <taxon>Glossata</taxon>
        <taxon>Ditrysia</taxon>
        <taxon>Tineoidea</taxon>
        <taxon>Psychidae</taxon>
        <taxon>Oiketicinae</taxon>
        <taxon>Eumeta</taxon>
    </lineage>
</organism>
<gene>
    <name evidence="1" type="ORF">EVAR_65535_1</name>
</gene>
<name>A0A4C1ZYE2_EUMVA</name>
<evidence type="ECO:0000313" key="1">
    <source>
        <dbReference type="EMBL" id="GBP91637.1"/>
    </source>
</evidence>
<comment type="caution">
    <text evidence="1">The sequence shown here is derived from an EMBL/GenBank/DDBJ whole genome shotgun (WGS) entry which is preliminary data.</text>
</comment>
<evidence type="ECO:0000313" key="2">
    <source>
        <dbReference type="Proteomes" id="UP000299102"/>
    </source>
</evidence>
<proteinExistence type="predicted"/>
<sequence>MEEKQAIRPGVDVYTQTAVPLRNGIIIYTLPLSLRIHLTFGLRDKFQPQLPERSAVREYIAACRFLSDGKLSSHF</sequence>
<keyword evidence="2" id="KW-1185">Reference proteome</keyword>
<accession>A0A4C1ZYE2</accession>
<reference evidence="1 2" key="1">
    <citation type="journal article" date="2019" name="Commun. Biol.">
        <title>The bagworm genome reveals a unique fibroin gene that provides high tensile strength.</title>
        <authorList>
            <person name="Kono N."/>
            <person name="Nakamura H."/>
            <person name="Ohtoshi R."/>
            <person name="Tomita M."/>
            <person name="Numata K."/>
            <person name="Arakawa K."/>
        </authorList>
    </citation>
    <scope>NUCLEOTIDE SEQUENCE [LARGE SCALE GENOMIC DNA]</scope>
</reference>
<protein>
    <submittedName>
        <fullName evidence="1">Uncharacterized protein</fullName>
    </submittedName>
</protein>
<dbReference type="EMBL" id="BGZK01002190">
    <property type="protein sequence ID" value="GBP91637.1"/>
    <property type="molecule type" value="Genomic_DNA"/>
</dbReference>